<name>A0A345Y3E6_9NEIS</name>
<dbReference type="GO" id="GO:0008410">
    <property type="term" value="F:CoA-transferase activity"/>
    <property type="evidence" value="ECO:0007669"/>
    <property type="project" value="TreeGrafter"/>
</dbReference>
<keyword evidence="1 2" id="KW-0808">Transferase</keyword>
<dbReference type="OrthoDB" id="5294844at2"/>
<dbReference type="EMBL" id="CP031337">
    <property type="protein sequence ID" value="AXK38448.1"/>
    <property type="molecule type" value="Genomic_DNA"/>
</dbReference>
<dbReference type="RefSeq" id="WP_115432381.1">
    <property type="nucleotide sequence ID" value="NZ_CP031337.1"/>
</dbReference>
<dbReference type="PANTHER" id="PTHR48207">
    <property type="entry name" value="SUCCINATE--HYDROXYMETHYLGLUTARATE COA-TRANSFERASE"/>
    <property type="match status" value="1"/>
</dbReference>
<dbReference type="InterPro" id="IPR023606">
    <property type="entry name" value="CoA-Trfase_III_dom_1_sf"/>
</dbReference>
<dbReference type="InterPro" id="IPR003673">
    <property type="entry name" value="CoA-Trfase_fam_III"/>
</dbReference>
<dbReference type="InterPro" id="IPR050483">
    <property type="entry name" value="CoA-transferase_III_domain"/>
</dbReference>
<protein>
    <submittedName>
        <fullName evidence="2">CoA transferase</fullName>
    </submittedName>
</protein>
<proteinExistence type="predicted"/>
<sequence>MAKPLAGITVLDLSRVLAGPWASQLLADLGATVIKVEKPGSGDDTRAWAPPAASDGSAAYFLSANRGKRSIALDITRPEGQQIVKSLAETADVLLENYKVGGLAKYGLDYDSLAKINPALVYCSITGFGQDGPAAELPGYDYIVQGLSGLMSITGPADGEPHKVGVAVTDLFTGLYAANAVQAALFERTRTGRGAYIDLALFDCSLAMLANVALNHLVSGNVPPRLGNAHPNIVPYQVFAVSDGHLILACGNDKQFAAVCDVLGVPELAEDERFATNPARVENRQLLVPRLAERFLQDRRDEWLGKLEAAGVPCGPILNVAEAFSHPQARHRGMSFVAQRDDGTELAQLSCPIRFDGEPARAELAPPLLGEHGDALLAALGYDPDEIAALRKAGVLGSGNPYQTTV</sequence>
<organism evidence="2 3">
    <name type="scientific">Crenobacter cavernae</name>
    <dbReference type="NCBI Taxonomy" id="2290923"/>
    <lineage>
        <taxon>Bacteria</taxon>
        <taxon>Pseudomonadati</taxon>
        <taxon>Pseudomonadota</taxon>
        <taxon>Betaproteobacteria</taxon>
        <taxon>Neisseriales</taxon>
        <taxon>Neisseriaceae</taxon>
        <taxon>Crenobacter</taxon>
    </lineage>
</organism>
<dbReference type="Pfam" id="PF02515">
    <property type="entry name" value="CoA_transf_3"/>
    <property type="match status" value="1"/>
</dbReference>
<dbReference type="PANTHER" id="PTHR48207:SF3">
    <property type="entry name" value="SUCCINATE--HYDROXYMETHYLGLUTARATE COA-TRANSFERASE"/>
    <property type="match status" value="1"/>
</dbReference>
<reference evidence="2 3" key="1">
    <citation type="submission" date="2018-07" db="EMBL/GenBank/DDBJ databases">
        <title>Crenobacter cavernae sp. nov., isolated from a karst cave.</title>
        <authorList>
            <person name="Zhu H."/>
        </authorList>
    </citation>
    <scope>NUCLEOTIDE SEQUENCE [LARGE SCALE GENOMIC DNA]</scope>
    <source>
        <strain evidence="2 3">K1W11S-77</strain>
    </source>
</reference>
<dbReference type="Gene3D" id="3.30.1540.10">
    <property type="entry name" value="formyl-coa transferase, domain 3"/>
    <property type="match status" value="1"/>
</dbReference>
<dbReference type="Proteomes" id="UP000254537">
    <property type="component" value="Chromosome"/>
</dbReference>
<dbReference type="KEGG" id="ccah:DWG20_02830"/>
<dbReference type="SUPFAM" id="SSF89796">
    <property type="entry name" value="CoA-transferase family III (CaiB/BaiF)"/>
    <property type="match status" value="1"/>
</dbReference>
<gene>
    <name evidence="2" type="ORF">DWG20_02830</name>
</gene>
<dbReference type="AlphaFoldDB" id="A0A345Y3E6"/>
<evidence type="ECO:0000313" key="2">
    <source>
        <dbReference type="EMBL" id="AXK38448.1"/>
    </source>
</evidence>
<evidence type="ECO:0000256" key="1">
    <source>
        <dbReference type="ARBA" id="ARBA00022679"/>
    </source>
</evidence>
<dbReference type="Gene3D" id="3.40.50.10540">
    <property type="entry name" value="Crotonobetainyl-coa:carnitine coa-transferase, domain 1"/>
    <property type="match status" value="1"/>
</dbReference>
<accession>A0A345Y3E6</accession>
<dbReference type="InterPro" id="IPR044855">
    <property type="entry name" value="CoA-Trfase_III_dom3_sf"/>
</dbReference>
<evidence type="ECO:0000313" key="3">
    <source>
        <dbReference type="Proteomes" id="UP000254537"/>
    </source>
</evidence>